<keyword evidence="4 6" id="KW-0131">Cell cycle</keyword>
<comment type="similarity">
    <text evidence="1 6">Belongs to the MinE family.</text>
</comment>
<dbReference type="AlphaFoldDB" id="A0A090AH14"/>
<keyword evidence="3 6" id="KW-0132">Cell division</keyword>
<accession>A0A090AH14</accession>
<protein>
    <recommendedName>
        <fullName evidence="2 6">Cell division topological specificity factor</fullName>
    </recommendedName>
</protein>
<dbReference type="Gene3D" id="3.30.1070.10">
    <property type="entry name" value="Cell division topological specificity factor MinE"/>
    <property type="match status" value="1"/>
</dbReference>
<dbReference type="SUPFAM" id="SSF55229">
    <property type="entry name" value="Cell division protein MinE topological specificity domain"/>
    <property type="match status" value="1"/>
</dbReference>
<evidence type="ECO:0000256" key="6">
    <source>
        <dbReference type="HAMAP-Rule" id="MF_00262"/>
    </source>
</evidence>
<organism evidence="7 8">
    <name type="scientific">Thioploca ingrica</name>
    <dbReference type="NCBI Taxonomy" id="40754"/>
    <lineage>
        <taxon>Bacteria</taxon>
        <taxon>Pseudomonadati</taxon>
        <taxon>Pseudomonadota</taxon>
        <taxon>Gammaproteobacteria</taxon>
        <taxon>Thiotrichales</taxon>
        <taxon>Thiotrichaceae</taxon>
        <taxon>Thioploca</taxon>
    </lineage>
</organism>
<dbReference type="HOGENOM" id="CLU_137929_2_2_6"/>
<dbReference type="InterPro" id="IPR005527">
    <property type="entry name" value="MinE"/>
</dbReference>
<dbReference type="Pfam" id="PF03776">
    <property type="entry name" value="MinE"/>
    <property type="match status" value="1"/>
</dbReference>
<evidence type="ECO:0000313" key="8">
    <source>
        <dbReference type="Proteomes" id="UP000031623"/>
    </source>
</evidence>
<dbReference type="GO" id="GO:0042802">
    <property type="term" value="F:identical protein binding"/>
    <property type="evidence" value="ECO:0007669"/>
    <property type="project" value="UniProtKB-ARBA"/>
</dbReference>
<dbReference type="NCBIfam" id="NF001422">
    <property type="entry name" value="PRK00296.1"/>
    <property type="match status" value="1"/>
</dbReference>
<evidence type="ECO:0000256" key="5">
    <source>
        <dbReference type="ARBA" id="ARBA00025265"/>
    </source>
</evidence>
<evidence type="ECO:0000256" key="3">
    <source>
        <dbReference type="ARBA" id="ARBA00022618"/>
    </source>
</evidence>
<gene>
    <name evidence="6" type="primary">minE</name>
    <name evidence="7" type="ORF">THII_3281</name>
</gene>
<proteinExistence type="inferred from homology"/>
<evidence type="ECO:0000256" key="1">
    <source>
        <dbReference type="ARBA" id="ARBA00008168"/>
    </source>
</evidence>
<evidence type="ECO:0000256" key="2">
    <source>
        <dbReference type="ARBA" id="ARBA00020112"/>
    </source>
</evidence>
<keyword evidence="8" id="KW-1185">Reference proteome</keyword>
<dbReference type="Proteomes" id="UP000031623">
    <property type="component" value="Chromosome"/>
</dbReference>
<comment type="function">
    <text evidence="5 6">Prevents the cell division inhibition by proteins MinC and MinD at internal division sites while permitting inhibition at polar sites. This ensures cell division at the proper site by restricting the formation of a division septum at the midpoint of the long axis of the cell.</text>
</comment>
<dbReference type="InterPro" id="IPR036707">
    <property type="entry name" value="MinE_sf"/>
</dbReference>
<dbReference type="GO" id="GO:0051301">
    <property type="term" value="P:cell division"/>
    <property type="evidence" value="ECO:0007669"/>
    <property type="project" value="UniProtKB-KW"/>
</dbReference>
<evidence type="ECO:0000256" key="4">
    <source>
        <dbReference type="ARBA" id="ARBA00023306"/>
    </source>
</evidence>
<dbReference type="FunFam" id="3.30.1070.10:FF:000001">
    <property type="entry name" value="Cell division topological specificity factor"/>
    <property type="match status" value="1"/>
</dbReference>
<evidence type="ECO:0000313" key="7">
    <source>
        <dbReference type="EMBL" id="BAP57578.1"/>
    </source>
</evidence>
<sequence length="95" mass="10989">MGFFNYFRAAYPQKTASVAKERLQIIVAHERKQRSGQSSTLDYLPLLQKELLAVVRKYVVIADEHIKVNLEKEGDYEILELNITLPDPDNRPTKD</sequence>
<dbReference type="HAMAP" id="MF_00262">
    <property type="entry name" value="MinE"/>
    <property type="match status" value="1"/>
</dbReference>
<reference evidence="7 8" key="1">
    <citation type="journal article" date="2014" name="ISME J.">
        <title>Ecophysiology of Thioploca ingrica as revealed by the complete genome sequence supplemented with proteomic evidence.</title>
        <authorList>
            <person name="Kojima H."/>
            <person name="Ogura Y."/>
            <person name="Yamamoto N."/>
            <person name="Togashi T."/>
            <person name="Mori H."/>
            <person name="Watanabe T."/>
            <person name="Nemoto F."/>
            <person name="Kurokawa K."/>
            <person name="Hayashi T."/>
            <person name="Fukui M."/>
        </authorList>
    </citation>
    <scope>NUCLEOTIDE SEQUENCE [LARGE SCALE GENOMIC DNA]</scope>
</reference>
<dbReference type="NCBIfam" id="TIGR01215">
    <property type="entry name" value="minE"/>
    <property type="match status" value="1"/>
</dbReference>
<dbReference type="OrthoDB" id="9802655at2"/>
<dbReference type="EMBL" id="AP014633">
    <property type="protein sequence ID" value="BAP57578.1"/>
    <property type="molecule type" value="Genomic_DNA"/>
</dbReference>
<dbReference type="GO" id="GO:0032955">
    <property type="term" value="P:regulation of division septum assembly"/>
    <property type="evidence" value="ECO:0007669"/>
    <property type="project" value="InterPro"/>
</dbReference>
<name>A0A090AH14_9GAMM</name>
<dbReference type="STRING" id="40754.THII_3281"/>
<dbReference type="KEGG" id="tig:THII_3281"/>